<keyword evidence="9" id="KW-1185">Reference proteome</keyword>
<dbReference type="EMBL" id="JACMRX010000006">
    <property type="protein sequence ID" value="KAF7987781.1"/>
    <property type="molecule type" value="Genomic_DNA"/>
</dbReference>
<dbReference type="Gene3D" id="2.60.40.60">
    <property type="entry name" value="Cadherins"/>
    <property type="match status" value="4"/>
</dbReference>
<comment type="caution">
    <text evidence="8">The sequence shown here is derived from an EMBL/GenBank/DDBJ whole genome shotgun (WGS) entry which is preliminary data.</text>
</comment>
<keyword evidence="4 6" id="KW-0472">Membrane</keyword>
<dbReference type="GO" id="GO:0007156">
    <property type="term" value="P:homophilic cell adhesion via plasma membrane adhesion molecules"/>
    <property type="evidence" value="ECO:0007669"/>
    <property type="project" value="InterPro"/>
</dbReference>
<dbReference type="InterPro" id="IPR032675">
    <property type="entry name" value="LRR_dom_sf"/>
</dbReference>
<feature type="domain" description="Cadherin" evidence="7">
    <location>
        <begin position="195"/>
        <end position="284"/>
    </location>
</feature>
<evidence type="ECO:0000259" key="7">
    <source>
        <dbReference type="PROSITE" id="PS50268"/>
    </source>
</evidence>
<dbReference type="Proteomes" id="UP000639338">
    <property type="component" value="Unassembled WGS sequence"/>
</dbReference>
<keyword evidence="6" id="KW-0812">Transmembrane</keyword>
<keyword evidence="2" id="KW-0677">Repeat</keyword>
<evidence type="ECO:0000256" key="2">
    <source>
        <dbReference type="ARBA" id="ARBA00022737"/>
    </source>
</evidence>
<dbReference type="InterPro" id="IPR002126">
    <property type="entry name" value="Cadherin-like_dom"/>
</dbReference>
<dbReference type="Gene3D" id="3.80.10.10">
    <property type="entry name" value="Ribonuclease Inhibitor"/>
    <property type="match status" value="1"/>
</dbReference>
<evidence type="ECO:0000256" key="1">
    <source>
        <dbReference type="ARBA" id="ARBA00004370"/>
    </source>
</evidence>
<dbReference type="AlphaFoldDB" id="A0A834XN50"/>
<dbReference type="PROSITE" id="PS50268">
    <property type="entry name" value="CADHERIN_2"/>
    <property type="match status" value="4"/>
</dbReference>
<dbReference type="GO" id="GO:0016342">
    <property type="term" value="C:catenin complex"/>
    <property type="evidence" value="ECO:0007669"/>
    <property type="project" value="TreeGrafter"/>
</dbReference>
<reference evidence="8 9" key="1">
    <citation type="submission" date="2020-08" db="EMBL/GenBank/DDBJ databases">
        <title>Aphidius gifuensis genome sequencing and assembly.</title>
        <authorList>
            <person name="Du Z."/>
        </authorList>
    </citation>
    <scope>NUCLEOTIDE SEQUENCE [LARGE SCALE GENOMIC DNA]</scope>
    <source>
        <strain evidence="8">YNYX2018</strain>
        <tissue evidence="8">Adults</tissue>
    </source>
</reference>
<dbReference type="SUPFAM" id="SSF49313">
    <property type="entry name" value="Cadherin-like"/>
    <property type="match status" value="2"/>
</dbReference>
<feature type="transmembrane region" description="Helical" evidence="6">
    <location>
        <begin position="26"/>
        <end position="45"/>
    </location>
</feature>
<evidence type="ECO:0000313" key="8">
    <source>
        <dbReference type="EMBL" id="KAF7987781.1"/>
    </source>
</evidence>
<keyword evidence="3 5" id="KW-0106">Calcium</keyword>
<sequence length="1167" mass="135350">MSSDKDPFVTDKSTNKYIKLWKIKTIILLLLLIIVTLIIGTVLIVRKHNFDSEKCEYNIKITEGNITNDCITNLNAYYADFNLFNNNKNSHENIKYIITNKIHNSLFHIDENGCMIMKNKLYKYMNNNNKIMTINIIPRDDYYWINMNNYPYKNITVNIELSDANENYKKSNFIINSNNNCIPFREKLFPREIINLDEYNIDKSNLTYRINKLNNSQMIYDKFDIKNNGIIDSRVIFDYHDKNMYNISLLITDNKYMMTDELLLTICIEKNDDKLDFCKDKSTFEISTKQQYEYFINTTTPITKLCLKNNFNQVSFKITSGNDDEQFMITSTGEIYVNDIFSDYKNDMIYELTINAIDEIFNYNIDKKIKIIIKKFNNYSPVFKSHNDTIDIVIDKDIEGCLINVEAYDPDIDDEKINQHVIYGLSEPQYFDIDNNGCVKLIKKIKNTQYNYYPSNKLDIFAFDNDGDGPTSLKTSIQININFIRANYNEVFTLPYKIYYLEDNNSPGFIVNLTANSNNATSVFKQFKFVINLTTKRGKLMSKLFEIRGDNELYSTAKLHSNNRVKPIIPITIISKDDSSINSSVDLTIHVPKNYSEFKFSKDRYVFNIFDDKNINEHFISVYTLPASNEIVKFNIISGNVNDTFKLDYNNIQLNNKLDYNKVKKYQLEIEAVCGADRDTSIVEIFIMKSNDTGLIFHDNLNAQTNLQLTNQNSINNHCLYDLSVDVNDDIGDQIISYSFTNNDYSYFDIDTDKNCLIKSKNFKNTAVDYLHDDDNYLAVSVVAYVDDDWHIERRKEIIINIMPFNEFANSCLKLPDDNETSIGIIDEMDFTEKSQDYVEKILPINGCNLKSLTIGKKCDSSILPIIKTHCPNINNLVLDLNNYKEIDFEESLPFMENLKSVSLDCTKRCQINNENINHIHLWLLMNLGFDIEKIVIKTDSFADNDLKSIIYPSPYDMCATSAIGSFDSLQHLELNGFYMGINTIEKILKKKSLTHLSLADCSCDEKFDSIFNRLSFLMNLNGTFSLKNLEYLNFKNVQYIDVFTCILKNSHNLKNINLTGVNATGQFGFGKLDILEYLNMYECHVDDDVVIDIANNCKELKHLNLTNSDLIDAIDLTEASFKEIVKLSNLEYLKIQTSHKIDKSIFLDISNNCKNLKHFEVNSIIV</sequence>
<feature type="domain" description="Cadherin" evidence="7">
    <location>
        <begin position="612"/>
        <end position="697"/>
    </location>
</feature>
<evidence type="ECO:0000256" key="6">
    <source>
        <dbReference type="SAM" id="Phobius"/>
    </source>
</evidence>
<feature type="domain" description="Cadherin" evidence="7">
    <location>
        <begin position="53"/>
        <end position="173"/>
    </location>
</feature>
<dbReference type="InterPro" id="IPR039808">
    <property type="entry name" value="Cadherin"/>
</dbReference>
<protein>
    <recommendedName>
        <fullName evidence="7">Cadherin domain-containing protein</fullName>
    </recommendedName>
</protein>
<name>A0A834XN50_APHGI</name>
<evidence type="ECO:0000256" key="4">
    <source>
        <dbReference type="ARBA" id="ARBA00023136"/>
    </source>
</evidence>
<dbReference type="GO" id="GO:0045296">
    <property type="term" value="F:cadherin binding"/>
    <property type="evidence" value="ECO:0007669"/>
    <property type="project" value="TreeGrafter"/>
</dbReference>
<proteinExistence type="predicted"/>
<evidence type="ECO:0000256" key="5">
    <source>
        <dbReference type="PROSITE-ProRule" id="PRU00043"/>
    </source>
</evidence>
<dbReference type="GO" id="GO:0005509">
    <property type="term" value="F:calcium ion binding"/>
    <property type="evidence" value="ECO:0007669"/>
    <property type="project" value="UniProtKB-UniRule"/>
</dbReference>
<gene>
    <name evidence="8" type="ORF">HCN44_003644</name>
</gene>
<dbReference type="PANTHER" id="PTHR24027:SF438">
    <property type="entry name" value="CADHERIN 23"/>
    <property type="match status" value="1"/>
</dbReference>
<organism evidence="8 9">
    <name type="scientific">Aphidius gifuensis</name>
    <name type="common">Parasitoid wasp</name>
    <dbReference type="NCBI Taxonomy" id="684658"/>
    <lineage>
        <taxon>Eukaryota</taxon>
        <taxon>Metazoa</taxon>
        <taxon>Ecdysozoa</taxon>
        <taxon>Arthropoda</taxon>
        <taxon>Hexapoda</taxon>
        <taxon>Insecta</taxon>
        <taxon>Pterygota</taxon>
        <taxon>Neoptera</taxon>
        <taxon>Endopterygota</taxon>
        <taxon>Hymenoptera</taxon>
        <taxon>Apocrita</taxon>
        <taxon>Ichneumonoidea</taxon>
        <taxon>Braconidae</taxon>
        <taxon>Aphidiinae</taxon>
        <taxon>Aphidius</taxon>
    </lineage>
</organism>
<feature type="domain" description="Cadherin" evidence="7">
    <location>
        <begin position="402"/>
        <end position="509"/>
    </location>
</feature>
<accession>A0A834XN50</accession>
<dbReference type="SUPFAM" id="SSF52047">
    <property type="entry name" value="RNI-like"/>
    <property type="match status" value="1"/>
</dbReference>
<comment type="subcellular location">
    <subcellularLocation>
        <location evidence="1">Membrane</location>
    </subcellularLocation>
</comment>
<dbReference type="InterPro" id="IPR015919">
    <property type="entry name" value="Cadherin-like_sf"/>
</dbReference>
<dbReference type="GO" id="GO:0008013">
    <property type="term" value="F:beta-catenin binding"/>
    <property type="evidence" value="ECO:0007669"/>
    <property type="project" value="TreeGrafter"/>
</dbReference>
<keyword evidence="6" id="KW-1133">Transmembrane helix</keyword>
<dbReference type="CDD" id="cd11304">
    <property type="entry name" value="Cadherin_repeat"/>
    <property type="match status" value="1"/>
</dbReference>
<dbReference type="GO" id="GO:0016477">
    <property type="term" value="P:cell migration"/>
    <property type="evidence" value="ECO:0007669"/>
    <property type="project" value="TreeGrafter"/>
</dbReference>
<evidence type="ECO:0000313" key="9">
    <source>
        <dbReference type="Proteomes" id="UP000639338"/>
    </source>
</evidence>
<dbReference type="PANTHER" id="PTHR24027">
    <property type="entry name" value="CADHERIN-23"/>
    <property type="match status" value="1"/>
</dbReference>
<evidence type="ECO:0000256" key="3">
    <source>
        <dbReference type="ARBA" id="ARBA00022837"/>
    </source>
</evidence>